<feature type="chain" id="PRO_5020731634" evidence="1">
    <location>
        <begin position="22"/>
        <end position="307"/>
    </location>
</feature>
<keyword evidence="3" id="KW-1185">Reference proteome</keyword>
<reference evidence="2 3" key="1">
    <citation type="submission" date="2019-03" db="EMBL/GenBank/DDBJ databases">
        <authorList>
            <person name="Sebastian G."/>
            <person name="Baumann P."/>
            <person name="Ruckert C."/>
            <person name="Kalinowski J."/>
            <person name="Nebel B."/>
            <person name="Takors R."/>
            <person name="Blombach B."/>
        </authorList>
    </citation>
    <scope>NUCLEOTIDE SEQUENCE [LARGE SCALE GENOMIC DNA]</scope>
    <source>
        <strain evidence="2 3">DSM 1084</strain>
    </source>
</reference>
<dbReference type="AlphaFoldDB" id="A0A4P6X8K5"/>
<evidence type="ECO:0000313" key="2">
    <source>
        <dbReference type="EMBL" id="QBM30064.1"/>
    </source>
</evidence>
<dbReference type="EMBL" id="CP037867">
    <property type="protein sequence ID" value="QBM30064.1"/>
    <property type="molecule type" value="Genomic_DNA"/>
</dbReference>
<feature type="signal peptide" evidence="1">
    <location>
        <begin position="1"/>
        <end position="21"/>
    </location>
</feature>
<evidence type="ECO:0000256" key="1">
    <source>
        <dbReference type="SAM" id="SignalP"/>
    </source>
</evidence>
<proteinExistence type="predicted"/>
<accession>A0A4P6X8K5</accession>
<dbReference type="KEGG" id="hpse:HPF_20395"/>
<name>A0A4P6X8K5_HYDPS</name>
<sequence precursor="true">MKSAVFLLFMVGLLFPSASWAEDEVDKVRNRCQGDKYRSIAYDCDCITSTFKDAFSDNPSHPPLQVYSRVMMNEAARCLQPEKIHANSLGNCGGVYSQHQKFDNGNLGKTKFCHCVADETVKSLKGMNHFNVANLVRPNLYAFDICGLKKEYATPTESSLPKKQQAAIETLPAGRKISTTDDAIYLIILNKNFDLDQLDPVRFAMSATYKPHRNNRYVTPKDYATTTLPKALIKRGAVPPGKITLRAIEEVPTVANIYNQAILVKGPGLKAVMHEIKRVRTVTSVDYYVFAGEEIYLVPDIASHLQK</sequence>
<keyword evidence="1" id="KW-0732">Signal</keyword>
<gene>
    <name evidence="2" type="ORF">HPF_20395</name>
</gene>
<protein>
    <submittedName>
        <fullName evidence="2">Uncharacterized protein</fullName>
    </submittedName>
</protein>
<organism evidence="2 3">
    <name type="scientific">Hydrogenophaga pseudoflava</name>
    <name type="common">Pseudomonas carboxydoflava</name>
    <dbReference type="NCBI Taxonomy" id="47421"/>
    <lineage>
        <taxon>Bacteria</taxon>
        <taxon>Pseudomonadati</taxon>
        <taxon>Pseudomonadota</taxon>
        <taxon>Betaproteobacteria</taxon>
        <taxon>Burkholderiales</taxon>
        <taxon>Comamonadaceae</taxon>
        <taxon>Hydrogenophaga</taxon>
    </lineage>
</organism>
<evidence type="ECO:0000313" key="3">
    <source>
        <dbReference type="Proteomes" id="UP000293912"/>
    </source>
</evidence>
<dbReference type="Proteomes" id="UP000293912">
    <property type="component" value="Chromosome"/>
</dbReference>